<evidence type="ECO:0000256" key="9">
    <source>
        <dbReference type="PROSITE-ProRule" id="PRU01097"/>
    </source>
</evidence>
<dbReference type="EMBL" id="JBHRST010000021">
    <property type="protein sequence ID" value="MFC3098836.1"/>
    <property type="molecule type" value="Genomic_DNA"/>
</dbReference>
<evidence type="ECO:0000256" key="6">
    <source>
        <dbReference type="ARBA" id="ARBA00023277"/>
    </source>
</evidence>
<dbReference type="PRINTS" id="PR00911">
    <property type="entry name" value="GLHYDRLASE11"/>
</dbReference>
<feature type="chain" id="PRO_5045494993" description="Endo-1,4-beta-xylanase" evidence="11">
    <location>
        <begin position="20"/>
        <end position="236"/>
    </location>
</feature>
<keyword evidence="4 9" id="KW-0858">Xylan degradation</keyword>
<keyword evidence="6 9" id="KW-0119">Carbohydrate metabolism</keyword>
<comment type="catalytic activity">
    <reaction evidence="1 9 10">
        <text>Endohydrolysis of (1-&gt;4)-beta-D-xylosidic linkages in xylans.</text>
        <dbReference type="EC" id="3.2.1.8"/>
    </reaction>
</comment>
<dbReference type="PROSITE" id="PS51761">
    <property type="entry name" value="GH11_3"/>
    <property type="match status" value="1"/>
</dbReference>
<reference evidence="14" key="1">
    <citation type="journal article" date="2019" name="Int. J. Syst. Evol. Microbiol.">
        <title>The Global Catalogue of Microorganisms (GCM) 10K type strain sequencing project: providing services to taxonomists for standard genome sequencing and annotation.</title>
        <authorList>
            <consortium name="The Broad Institute Genomics Platform"/>
            <consortium name="The Broad Institute Genome Sequencing Center for Infectious Disease"/>
            <person name="Wu L."/>
            <person name="Ma J."/>
        </authorList>
    </citation>
    <scope>NUCLEOTIDE SEQUENCE [LARGE SCALE GENOMIC DNA]</scope>
    <source>
        <strain evidence="14">KCTC 52607</strain>
    </source>
</reference>
<evidence type="ECO:0000256" key="2">
    <source>
        <dbReference type="ARBA" id="ARBA00004851"/>
    </source>
</evidence>
<dbReference type="SUPFAM" id="SSF49899">
    <property type="entry name" value="Concanavalin A-like lectins/glucanases"/>
    <property type="match status" value="1"/>
</dbReference>
<evidence type="ECO:0000256" key="10">
    <source>
        <dbReference type="RuleBase" id="RU362015"/>
    </source>
</evidence>
<evidence type="ECO:0000313" key="14">
    <source>
        <dbReference type="Proteomes" id="UP001595456"/>
    </source>
</evidence>
<dbReference type="PROSITE" id="PS51257">
    <property type="entry name" value="PROKAR_LIPOPROTEIN"/>
    <property type="match status" value="1"/>
</dbReference>
<evidence type="ECO:0000256" key="8">
    <source>
        <dbReference type="ARBA" id="ARBA00023326"/>
    </source>
</evidence>
<dbReference type="PROSITE" id="PS00776">
    <property type="entry name" value="GH11_1"/>
    <property type="match status" value="1"/>
</dbReference>
<evidence type="ECO:0000259" key="12">
    <source>
        <dbReference type="PROSITE" id="PS51761"/>
    </source>
</evidence>
<dbReference type="Pfam" id="PF00457">
    <property type="entry name" value="Glyco_hydro_11"/>
    <property type="match status" value="1"/>
</dbReference>
<proteinExistence type="inferred from homology"/>
<keyword evidence="8 9" id="KW-0624">Polysaccharide degradation</keyword>
<evidence type="ECO:0000256" key="4">
    <source>
        <dbReference type="ARBA" id="ARBA00022651"/>
    </source>
</evidence>
<dbReference type="Proteomes" id="UP001595456">
    <property type="component" value="Unassembled WGS sequence"/>
</dbReference>
<protein>
    <recommendedName>
        <fullName evidence="3 9">Endo-1,4-beta-xylanase</fullName>
        <ecNumber evidence="3 9">3.2.1.8</ecNumber>
    </recommendedName>
</protein>
<dbReference type="GO" id="GO:0016787">
    <property type="term" value="F:hydrolase activity"/>
    <property type="evidence" value="ECO:0007669"/>
    <property type="project" value="UniProtKB-KW"/>
</dbReference>
<evidence type="ECO:0000256" key="1">
    <source>
        <dbReference type="ARBA" id="ARBA00000681"/>
    </source>
</evidence>
<sequence length="236" mass="25637">MSRAMAGRAALTLSLALLAGCAPTPPPPLVGASEEQRLCRNGTGQHGGYFYTFWHDTGDTCIRLGEGGSFALDWDLVGTRGNMVSGKGWRTGTLDRVVGYHASRFDPGTNGYLTLYGWSRGPLVEYYVVDNWGSQFTPPGPGAEVLGTVESDGGTYRIYRTVRVQQPSIEGTQTFAQFWSVRTERRPVGQDARITFANHVAAWRAAGLELGRMDYQVMAAEGFGSRGSASVRVWGE</sequence>
<keyword evidence="5 9" id="KW-0378">Hydrolase</keyword>
<dbReference type="InterPro" id="IPR013319">
    <property type="entry name" value="GH11/12"/>
</dbReference>
<evidence type="ECO:0000313" key="13">
    <source>
        <dbReference type="EMBL" id="MFC3098836.1"/>
    </source>
</evidence>
<dbReference type="PANTHER" id="PTHR46828:SF2">
    <property type="entry name" value="ENDO-1,4-BETA-XYLANASE A-RELATED"/>
    <property type="match status" value="1"/>
</dbReference>
<dbReference type="InterPro" id="IPR033123">
    <property type="entry name" value="GH11_dom"/>
</dbReference>
<feature type="active site" description="Nucleophile" evidence="9">
    <location>
        <position position="125"/>
    </location>
</feature>
<evidence type="ECO:0000256" key="11">
    <source>
        <dbReference type="SAM" id="SignalP"/>
    </source>
</evidence>
<gene>
    <name evidence="13" type="ORF">ACFODU_13650</name>
</gene>
<dbReference type="InterPro" id="IPR013320">
    <property type="entry name" value="ConA-like_dom_sf"/>
</dbReference>
<keyword evidence="11" id="KW-0732">Signal</keyword>
<keyword evidence="14" id="KW-1185">Reference proteome</keyword>
<dbReference type="RefSeq" id="WP_336927597.1">
    <property type="nucleotide sequence ID" value="NZ_JBANRO010000017.1"/>
</dbReference>
<dbReference type="EC" id="3.2.1.8" evidence="3 9"/>
<dbReference type="Gene3D" id="2.60.120.180">
    <property type="match status" value="1"/>
</dbReference>
<organism evidence="13 14">
    <name type="scientific">Alteraurantiacibacter palmitatis</name>
    <dbReference type="NCBI Taxonomy" id="2054628"/>
    <lineage>
        <taxon>Bacteria</taxon>
        <taxon>Pseudomonadati</taxon>
        <taxon>Pseudomonadota</taxon>
        <taxon>Alphaproteobacteria</taxon>
        <taxon>Sphingomonadales</taxon>
        <taxon>Erythrobacteraceae</taxon>
        <taxon>Alteraurantiacibacter</taxon>
    </lineage>
</organism>
<evidence type="ECO:0000256" key="3">
    <source>
        <dbReference type="ARBA" id="ARBA00012590"/>
    </source>
</evidence>
<feature type="signal peptide" evidence="11">
    <location>
        <begin position="1"/>
        <end position="19"/>
    </location>
</feature>
<evidence type="ECO:0000256" key="7">
    <source>
        <dbReference type="ARBA" id="ARBA00023295"/>
    </source>
</evidence>
<accession>A0ABV7EB97</accession>
<dbReference type="InterPro" id="IPR018208">
    <property type="entry name" value="GH11_AS_1"/>
</dbReference>
<name>A0ABV7EB97_9SPHN</name>
<dbReference type="PANTHER" id="PTHR46828">
    <property type="entry name" value="ENDO-1,4-BETA-XYLANASE A-RELATED"/>
    <property type="match status" value="1"/>
</dbReference>
<comment type="similarity">
    <text evidence="9 10">Belongs to the glycosyl hydrolase 11 (cellulase G) family.</text>
</comment>
<dbReference type="InterPro" id="IPR001137">
    <property type="entry name" value="Glyco_hydro_11"/>
</dbReference>
<comment type="pathway">
    <text evidence="2 9 10">Glycan degradation; xylan degradation.</text>
</comment>
<evidence type="ECO:0000256" key="5">
    <source>
        <dbReference type="ARBA" id="ARBA00022801"/>
    </source>
</evidence>
<feature type="active site" description="Proton donor" evidence="9">
    <location>
        <position position="221"/>
    </location>
</feature>
<comment type="caution">
    <text evidence="13">The sequence shown here is derived from an EMBL/GenBank/DDBJ whole genome shotgun (WGS) entry which is preliminary data.</text>
</comment>
<feature type="domain" description="GH11" evidence="12">
    <location>
        <begin position="37"/>
        <end position="234"/>
    </location>
</feature>
<keyword evidence="7 9" id="KW-0326">Glycosidase</keyword>